<dbReference type="Proteomes" id="UP000006690">
    <property type="component" value="Chromosome"/>
</dbReference>
<dbReference type="KEGG" id="paj:PAJ_1102"/>
<dbReference type="PIRSF" id="PIRSF016642">
    <property type="entry name" value="UCP016642"/>
    <property type="match status" value="1"/>
</dbReference>
<reference evidence="4" key="1">
    <citation type="journal article" date="2012" name="Appl. Microbiol. Biotechnol.">
        <title>The complete genome sequence of Pantoea ananatis AJ13355, an organism with great biotechnological potential.</title>
        <authorList>
            <person name="Hara Y."/>
            <person name="Kadotani N."/>
            <person name="Izui H."/>
            <person name="Katashkina J.I."/>
            <person name="Kuvaeva T.M."/>
            <person name="Andreeva I.G."/>
            <person name="Golubeva L.I."/>
            <person name="Malko D.B."/>
            <person name="Makeev V.J."/>
            <person name="Mashko S.V."/>
            <person name="Kozlov Y.I."/>
        </authorList>
    </citation>
    <scope>NUCLEOTIDE SEQUENCE [LARGE SCALE GENOMIC DNA]</scope>
    <source>
        <strain evidence="4">AJ13355</strain>
    </source>
</reference>
<dbReference type="eggNOG" id="COG4285">
    <property type="taxonomic scope" value="Bacteria"/>
</dbReference>
<dbReference type="EMBL" id="AP012032">
    <property type="protein sequence ID" value="BAK11182.1"/>
    <property type="molecule type" value="Genomic_DNA"/>
</dbReference>
<name>A0A0H3L309_PANAA</name>
<proteinExistence type="predicted"/>
<dbReference type="Gene3D" id="3.40.50.880">
    <property type="match status" value="1"/>
</dbReference>
<dbReference type="Pfam" id="PF09825">
    <property type="entry name" value="BPL_N"/>
    <property type="match status" value="1"/>
</dbReference>
<keyword evidence="1" id="KW-0732">Signal</keyword>
<dbReference type="HOGENOM" id="CLU_057558_2_1_6"/>
<sequence>MRLASDASQRVRYRRGIFTAMLFALSVASGVSLAAQTPLNVAVYRGAAGCEGCSEMVVKALRGVAMPLSIAYIGEHEKRKLNAQNLRQFDLYIQPGGGQDIPAAYDALGDEGARAVRDFVRSGKGYLGLCMGAYLADSNWLGLIASPLDSEVGRPGSHIADEGDYTIAVTWDHRQETFYYQDGPYLVGQTQQDGFTPVAFYRNGDVAMARYVYGKGTVVLTGPHPEADERWMGDVSDSGATDTSPQQKMTRLLAYFSTQRAAK</sequence>
<dbReference type="InterPro" id="IPR015834">
    <property type="entry name" value="UCP016642"/>
</dbReference>
<dbReference type="PATRIC" id="fig|553.3.peg.2470"/>
<dbReference type="InterPro" id="IPR029062">
    <property type="entry name" value="Class_I_gatase-like"/>
</dbReference>
<protein>
    <recommendedName>
        <fullName evidence="2">Biotin-protein ligase N-terminal domain-containing protein</fullName>
    </recommendedName>
</protein>
<gene>
    <name evidence="3" type="ordered locus">PAJ_1102</name>
</gene>
<evidence type="ECO:0000256" key="1">
    <source>
        <dbReference type="SAM" id="SignalP"/>
    </source>
</evidence>
<organism evidence="3 4">
    <name type="scientific">Pantoea ananatis (strain AJ13355)</name>
    <dbReference type="NCBI Taxonomy" id="932677"/>
    <lineage>
        <taxon>Bacteria</taxon>
        <taxon>Pseudomonadati</taxon>
        <taxon>Pseudomonadota</taxon>
        <taxon>Gammaproteobacteria</taxon>
        <taxon>Enterobacterales</taxon>
        <taxon>Erwiniaceae</taxon>
        <taxon>Pantoea</taxon>
    </lineage>
</organism>
<evidence type="ECO:0000313" key="4">
    <source>
        <dbReference type="Proteomes" id="UP000006690"/>
    </source>
</evidence>
<dbReference type="OrthoDB" id="20888at2"/>
<evidence type="ECO:0000313" key="3">
    <source>
        <dbReference type="EMBL" id="BAK11182.1"/>
    </source>
</evidence>
<feature type="signal peptide" evidence="1">
    <location>
        <begin position="1"/>
        <end position="34"/>
    </location>
</feature>
<dbReference type="RefSeq" id="WP_013025636.1">
    <property type="nucleotide sequence ID" value="NC_017531.2"/>
</dbReference>
<evidence type="ECO:0000259" key="2">
    <source>
        <dbReference type="Pfam" id="PF09825"/>
    </source>
</evidence>
<feature type="chain" id="PRO_5002614212" description="Biotin-protein ligase N-terminal domain-containing protein" evidence="1">
    <location>
        <begin position="35"/>
        <end position="263"/>
    </location>
</feature>
<feature type="domain" description="Biotin-protein ligase N-terminal" evidence="2">
    <location>
        <begin position="39"/>
        <end position="137"/>
    </location>
</feature>
<dbReference type="SUPFAM" id="SSF52317">
    <property type="entry name" value="Class I glutamine amidotransferase-like"/>
    <property type="match status" value="1"/>
</dbReference>
<accession>A0A0H3L309</accession>
<dbReference type="InterPro" id="IPR019197">
    <property type="entry name" value="Biotin-prot_ligase_N"/>
</dbReference>
<dbReference type="AlphaFoldDB" id="A0A0H3L309"/>